<dbReference type="Proteomes" id="UP001327560">
    <property type="component" value="Chromosome 2"/>
</dbReference>
<evidence type="ECO:0000313" key="2">
    <source>
        <dbReference type="Proteomes" id="UP001327560"/>
    </source>
</evidence>
<dbReference type="AlphaFoldDB" id="A0AAQ3JYK2"/>
<proteinExistence type="predicted"/>
<accession>A0AAQ3JYK2</accession>
<sequence length="145" mass="16627">MLQESIEEKQKRMAIVLSKWNKNGIRNLEGNQLSQAGKVVMINSVMNSIPMHTLLTSWVSSKKISWNGKAIMNGMVALRDGLRISISGGREANLWTDSWIDSIPLNLWPTYIDVRGLEIYKKVSDLIENNAWNEKRLYEFFGKDI</sequence>
<reference evidence="1 2" key="1">
    <citation type="submission" date="2023-10" db="EMBL/GenBank/DDBJ databases">
        <title>Chromosome-scale genome assembly provides insights into flower coloration mechanisms of Canna indica.</title>
        <authorList>
            <person name="Li C."/>
        </authorList>
    </citation>
    <scope>NUCLEOTIDE SEQUENCE [LARGE SCALE GENOMIC DNA]</scope>
    <source>
        <tissue evidence="1">Flower</tissue>
    </source>
</reference>
<gene>
    <name evidence="1" type="ORF">Cni_G07325</name>
</gene>
<dbReference type="EMBL" id="CP136891">
    <property type="protein sequence ID" value="WOK98613.1"/>
    <property type="molecule type" value="Genomic_DNA"/>
</dbReference>
<name>A0AAQ3JYK2_9LILI</name>
<protein>
    <submittedName>
        <fullName evidence="1">Ribonuclease H protein</fullName>
    </submittedName>
</protein>
<keyword evidence="2" id="KW-1185">Reference proteome</keyword>
<evidence type="ECO:0000313" key="1">
    <source>
        <dbReference type="EMBL" id="WOK98613.1"/>
    </source>
</evidence>
<organism evidence="1 2">
    <name type="scientific">Canna indica</name>
    <name type="common">Indian-shot</name>
    <dbReference type="NCBI Taxonomy" id="4628"/>
    <lineage>
        <taxon>Eukaryota</taxon>
        <taxon>Viridiplantae</taxon>
        <taxon>Streptophyta</taxon>
        <taxon>Embryophyta</taxon>
        <taxon>Tracheophyta</taxon>
        <taxon>Spermatophyta</taxon>
        <taxon>Magnoliopsida</taxon>
        <taxon>Liliopsida</taxon>
        <taxon>Zingiberales</taxon>
        <taxon>Cannaceae</taxon>
        <taxon>Canna</taxon>
    </lineage>
</organism>